<dbReference type="AlphaFoldDB" id="A0AB39MYY5"/>
<reference evidence="1" key="1">
    <citation type="submission" date="2024-07" db="EMBL/GenBank/DDBJ databases">
        <authorList>
            <person name="Yu S.T."/>
        </authorList>
    </citation>
    <scope>NUCLEOTIDE SEQUENCE</scope>
    <source>
        <strain evidence="1">R11</strain>
    </source>
</reference>
<organism evidence="1">
    <name type="scientific">Streptomyces sp. R11</name>
    <dbReference type="NCBI Taxonomy" id="3238625"/>
    <lineage>
        <taxon>Bacteria</taxon>
        <taxon>Bacillati</taxon>
        <taxon>Actinomycetota</taxon>
        <taxon>Actinomycetes</taxon>
        <taxon>Kitasatosporales</taxon>
        <taxon>Streptomycetaceae</taxon>
        <taxon>Streptomyces</taxon>
    </lineage>
</organism>
<evidence type="ECO:0000313" key="1">
    <source>
        <dbReference type="EMBL" id="XDQ10835.1"/>
    </source>
</evidence>
<proteinExistence type="predicted"/>
<evidence type="ECO:0008006" key="2">
    <source>
        <dbReference type="Google" id="ProtNLM"/>
    </source>
</evidence>
<gene>
    <name evidence="1" type="ORF">AB5J55_14745</name>
</gene>
<accession>A0AB39MYY5</accession>
<dbReference type="EMBL" id="CP163432">
    <property type="protein sequence ID" value="XDQ10835.1"/>
    <property type="molecule type" value="Genomic_DNA"/>
</dbReference>
<name>A0AB39MYY5_9ACTN</name>
<sequence length="139" mass="15164">MRKVSTTPAVSVLWGIPGTAESERLLPSTTPEFVGFLRQKGVTTLAPDFSPAQLAAPKGVWVLPILEAANHLSIAVLGGFIVEFIKQSVKTARQPKAIQTVRIAINRQRADGTIQQIRIEKPPDDAITWLAELDKILDD</sequence>
<dbReference type="RefSeq" id="WP_369271120.1">
    <property type="nucleotide sequence ID" value="NZ_CP163432.1"/>
</dbReference>
<protein>
    <recommendedName>
        <fullName evidence="2">Resolvase/invertase-type recombinase catalytic domain-containing protein</fullName>
    </recommendedName>
</protein>